<evidence type="ECO:0000256" key="5">
    <source>
        <dbReference type="SAM" id="MobiDB-lite"/>
    </source>
</evidence>
<dbReference type="NCBIfam" id="TIGR01352">
    <property type="entry name" value="tonB_Cterm"/>
    <property type="match status" value="1"/>
</dbReference>
<reference evidence="7" key="2">
    <citation type="journal article" date="2021" name="PeerJ">
        <title>Extensive microbial diversity within the chicken gut microbiome revealed by metagenomics and culture.</title>
        <authorList>
            <person name="Gilroy R."/>
            <person name="Ravi A."/>
            <person name="Getino M."/>
            <person name="Pursley I."/>
            <person name="Horton D.L."/>
            <person name="Alikhan N.F."/>
            <person name="Baker D."/>
            <person name="Gharbi K."/>
            <person name="Hall N."/>
            <person name="Watson M."/>
            <person name="Adriaenssens E.M."/>
            <person name="Foster-Nyarko E."/>
            <person name="Jarju S."/>
            <person name="Secka A."/>
            <person name="Antonio M."/>
            <person name="Oren A."/>
            <person name="Chaudhuri R.R."/>
            <person name="La Ragione R."/>
            <person name="Hildebrand F."/>
            <person name="Pallen M.J."/>
        </authorList>
    </citation>
    <scope>NUCLEOTIDE SEQUENCE</scope>
    <source>
        <strain evidence="7">CHK152-2871</strain>
    </source>
</reference>
<feature type="compositionally biased region" description="Gly residues" evidence="5">
    <location>
        <begin position="271"/>
        <end position="286"/>
    </location>
</feature>
<dbReference type="Gene3D" id="3.30.1150.10">
    <property type="match status" value="1"/>
</dbReference>
<feature type="compositionally biased region" description="Low complexity" evidence="5">
    <location>
        <begin position="255"/>
        <end position="270"/>
    </location>
</feature>
<evidence type="ECO:0000256" key="1">
    <source>
        <dbReference type="ARBA" id="ARBA00004167"/>
    </source>
</evidence>
<comment type="caution">
    <text evidence="7">The sequence shown here is derived from an EMBL/GenBank/DDBJ whole genome shotgun (WGS) entry which is preliminary data.</text>
</comment>
<reference evidence="7" key="1">
    <citation type="submission" date="2020-10" db="EMBL/GenBank/DDBJ databases">
        <authorList>
            <person name="Gilroy R."/>
        </authorList>
    </citation>
    <scope>NUCLEOTIDE SEQUENCE</scope>
    <source>
        <strain evidence="7">CHK152-2871</strain>
    </source>
</reference>
<keyword evidence="2 6" id="KW-0812">Transmembrane</keyword>
<dbReference type="Pfam" id="PF13103">
    <property type="entry name" value="TonB_2"/>
    <property type="match status" value="1"/>
</dbReference>
<proteinExistence type="predicted"/>
<evidence type="ECO:0000256" key="6">
    <source>
        <dbReference type="SAM" id="Phobius"/>
    </source>
</evidence>
<keyword evidence="4 6" id="KW-0472">Membrane</keyword>
<comment type="subcellular location">
    <subcellularLocation>
        <location evidence="1">Membrane</location>
        <topology evidence="1">Single-pass membrane protein</topology>
    </subcellularLocation>
</comment>
<evidence type="ECO:0000313" key="7">
    <source>
        <dbReference type="EMBL" id="HIS73602.1"/>
    </source>
</evidence>
<gene>
    <name evidence="7" type="ORF">IAA86_01115</name>
</gene>
<evidence type="ECO:0000313" key="8">
    <source>
        <dbReference type="Proteomes" id="UP000886865"/>
    </source>
</evidence>
<dbReference type="EMBL" id="DVJQ01000010">
    <property type="protein sequence ID" value="HIS73602.1"/>
    <property type="molecule type" value="Genomic_DNA"/>
</dbReference>
<accession>A0A9D1FHK3</accession>
<feature type="transmembrane region" description="Helical" evidence="6">
    <location>
        <begin position="41"/>
        <end position="68"/>
    </location>
</feature>
<dbReference type="AlphaFoldDB" id="A0A9D1FHK3"/>
<dbReference type="SUPFAM" id="SSF74653">
    <property type="entry name" value="TolA/TonB C-terminal domain"/>
    <property type="match status" value="1"/>
</dbReference>
<name>A0A9D1FHK3_9BACT</name>
<protein>
    <submittedName>
        <fullName evidence="7">TonB family protein</fullName>
    </submittedName>
</protein>
<dbReference type="GO" id="GO:0016020">
    <property type="term" value="C:membrane"/>
    <property type="evidence" value="ECO:0007669"/>
    <property type="project" value="UniProtKB-SubCell"/>
</dbReference>
<sequence>MTKLRDRFDIDDSDNMTDVEYKTLPNSFEDDTDELSLRNSLIVSAILHPIVFFIVWALIAFAISLNFFQKPALKPRDIEFVLTQNEAPPINKNTKYRSDKNSRAGGIHDPKRVVSIPSAPSTPSKKSVAAPSSVPKQVTKPQKQQAKPKTTPSKTQVKTPQKQRVQDVPKKPQPVKAPSPLFKPSIRPSATPPKTQAPKLTQAPKSPFSVAVPKSSAPVGPAPTYGSGSGTKASSSGSSSGSSSRSSGMPAPQFSASKGGSGSSASRGSTGSRGSGYSGGNVGNPGPGNPSGPPGIDAIRQPNWGPYMRDLEARIKRNWNPPKGDQSKRVVLLFKIGRDGRLLSIQTVKSSGQPLSDTAAKTAVELTAPFKPLPPEFKGSSIDIEFTFDYNVLGASYR</sequence>
<feature type="compositionally biased region" description="Low complexity" evidence="5">
    <location>
        <begin position="230"/>
        <end position="248"/>
    </location>
</feature>
<organism evidence="7 8">
    <name type="scientific">Candidatus Galligastranaerophilus intestinavium</name>
    <dbReference type="NCBI Taxonomy" id="2840836"/>
    <lineage>
        <taxon>Bacteria</taxon>
        <taxon>Candidatus Galligastranaerophilus</taxon>
    </lineage>
</organism>
<evidence type="ECO:0000256" key="4">
    <source>
        <dbReference type="ARBA" id="ARBA00023136"/>
    </source>
</evidence>
<evidence type="ECO:0000256" key="2">
    <source>
        <dbReference type="ARBA" id="ARBA00022692"/>
    </source>
</evidence>
<feature type="compositionally biased region" description="Basic and acidic residues" evidence="5">
    <location>
        <begin position="96"/>
        <end position="112"/>
    </location>
</feature>
<feature type="compositionally biased region" description="Low complexity" evidence="5">
    <location>
        <begin position="135"/>
        <end position="156"/>
    </location>
</feature>
<evidence type="ECO:0000256" key="3">
    <source>
        <dbReference type="ARBA" id="ARBA00022989"/>
    </source>
</evidence>
<keyword evidence="3 6" id="KW-1133">Transmembrane helix</keyword>
<dbReference type="Proteomes" id="UP000886865">
    <property type="component" value="Unassembled WGS sequence"/>
</dbReference>
<dbReference type="InterPro" id="IPR006260">
    <property type="entry name" value="TonB/TolA_C"/>
</dbReference>
<feature type="region of interest" description="Disordered" evidence="5">
    <location>
        <begin position="89"/>
        <end position="303"/>
    </location>
</feature>